<feature type="compositionally biased region" description="Pro residues" evidence="1">
    <location>
        <begin position="115"/>
        <end position="125"/>
    </location>
</feature>
<dbReference type="RefSeq" id="WP_170034145.1">
    <property type="nucleotide sequence ID" value="NZ_JABDTL010000001.1"/>
</dbReference>
<feature type="compositionally biased region" description="Low complexity" evidence="1">
    <location>
        <begin position="94"/>
        <end position="107"/>
    </location>
</feature>
<dbReference type="Proteomes" id="UP000582837">
    <property type="component" value="Unassembled WGS sequence"/>
</dbReference>
<protein>
    <submittedName>
        <fullName evidence="3">Uncharacterized protein</fullName>
    </submittedName>
</protein>
<reference evidence="3 4" key="1">
    <citation type="submission" date="2020-08" db="EMBL/GenBank/DDBJ databases">
        <title>Genomic Encyclopedia of Type Strains, Phase IV (KMG-IV): sequencing the most valuable type-strain genomes for metagenomic binning, comparative biology and taxonomic classification.</title>
        <authorList>
            <person name="Goeker M."/>
        </authorList>
    </citation>
    <scope>NUCLEOTIDE SEQUENCE [LARGE SCALE GENOMIC DNA]</scope>
    <source>
        <strain evidence="3 4">DSM 29007</strain>
    </source>
</reference>
<feature type="chain" id="PRO_5032285790" evidence="2">
    <location>
        <begin position="21"/>
        <end position="125"/>
    </location>
</feature>
<accession>A0A841H680</accession>
<keyword evidence="4" id="KW-1185">Reference proteome</keyword>
<feature type="region of interest" description="Disordered" evidence="1">
    <location>
        <begin position="94"/>
        <end position="125"/>
    </location>
</feature>
<evidence type="ECO:0000256" key="2">
    <source>
        <dbReference type="SAM" id="SignalP"/>
    </source>
</evidence>
<gene>
    <name evidence="3" type="ORF">HNQ61_005271</name>
</gene>
<comment type="caution">
    <text evidence="3">The sequence shown here is derived from an EMBL/GenBank/DDBJ whole genome shotgun (WGS) entry which is preliminary data.</text>
</comment>
<evidence type="ECO:0000313" key="3">
    <source>
        <dbReference type="EMBL" id="MBB6073600.1"/>
    </source>
</evidence>
<name>A0A841H680_9BACT</name>
<evidence type="ECO:0000256" key="1">
    <source>
        <dbReference type="SAM" id="MobiDB-lite"/>
    </source>
</evidence>
<feature type="signal peptide" evidence="2">
    <location>
        <begin position="1"/>
        <end position="20"/>
    </location>
</feature>
<evidence type="ECO:0000313" key="4">
    <source>
        <dbReference type="Proteomes" id="UP000582837"/>
    </source>
</evidence>
<feature type="region of interest" description="Disordered" evidence="1">
    <location>
        <begin position="28"/>
        <end position="68"/>
    </location>
</feature>
<dbReference type="EMBL" id="JACHIA010000026">
    <property type="protein sequence ID" value="MBB6073600.1"/>
    <property type="molecule type" value="Genomic_DNA"/>
</dbReference>
<keyword evidence="2" id="KW-0732">Signal</keyword>
<organism evidence="3 4">
    <name type="scientific">Longimicrobium terrae</name>
    <dbReference type="NCBI Taxonomy" id="1639882"/>
    <lineage>
        <taxon>Bacteria</taxon>
        <taxon>Pseudomonadati</taxon>
        <taxon>Gemmatimonadota</taxon>
        <taxon>Longimicrobiia</taxon>
        <taxon>Longimicrobiales</taxon>
        <taxon>Longimicrobiaceae</taxon>
        <taxon>Longimicrobium</taxon>
    </lineage>
</organism>
<dbReference type="AlphaFoldDB" id="A0A841H680"/>
<sequence>MRTLLTFLLLVCFGTTQAAAVDCPMAPAPAGQDASAPHHASHHAGHGAAHTHPDAPSSNHDHHPLQHASTGCGIAMSCGVSALPAAHALALSHGTASAARAAVARSEYASHHPATEPPPPRHPSA</sequence>
<proteinExistence type="predicted"/>